<dbReference type="OrthoDB" id="539213at2759"/>
<dbReference type="SMART" id="SM00248">
    <property type="entry name" value="ANK"/>
    <property type="match status" value="6"/>
</dbReference>
<evidence type="ECO:0000256" key="3">
    <source>
        <dbReference type="PROSITE-ProRule" id="PRU00023"/>
    </source>
</evidence>
<dbReference type="VEuPathDB" id="FungiDB:AB675_4599"/>
<protein>
    <submittedName>
        <fullName evidence="4">Putative 26S proteasome regulatory subunit p28</fullName>
    </submittedName>
</protein>
<name>A0A0N1HNG0_9EURO</name>
<keyword evidence="2 3" id="KW-0040">ANK repeat</keyword>
<evidence type="ECO:0000256" key="2">
    <source>
        <dbReference type="ARBA" id="ARBA00023043"/>
    </source>
</evidence>
<dbReference type="Pfam" id="PF12796">
    <property type="entry name" value="Ank_2"/>
    <property type="match status" value="1"/>
</dbReference>
<dbReference type="PROSITE" id="PS50297">
    <property type="entry name" value="ANK_REP_REGION"/>
    <property type="match status" value="3"/>
</dbReference>
<dbReference type="PANTHER" id="PTHR24198:SF165">
    <property type="entry name" value="ANKYRIN REPEAT-CONTAINING PROTEIN-RELATED"/>
    <property type="match status" value="1"/>
</dbReference>
<reference evidence="4 5" key="1">
    <citation type="submission" date="2015-06" db="EMBL/GenBank/DDBJ databases">
        <title>Draft genome of the ant-associated black yeast Phialophora attae CBS 131958.</title>
        <authorList>
            <person name="Moreno L.F."/>
            <person name="Stielow B.J."/>
            <person name="de Hoog S."/>
            <person name="Vicente V.A."/>
            <person name="Weiss V.A."/>
            <person name="de Vries M."/>
            <person name="Cruz L.M."/>
            <person name="Souza E.M."/>
        </authorList>
    </citation>
    <scope>NUCLEOTIDE SEQUENCE [LARGE SCALE GENOMIC DNA]</scope>
    <source>
        <strain evidence="4 5">CBS 131958</strain>
    </source>
</reference>
<gene>
    <name evidence="4" type="ORF">AB675_4599</name>
</gene>
<dbReference type="RefSeq" id="XP_017999006.1">
    <property type="nucleotide sequence ID" value="XM_018144748.1"/>
</dbReference>
<evidence type="ECO:0000313" key="4">
    <source>
        <dbReference type="EMBL" id="KPI39043.1"/>
    </source>
</evidence>
<dbReference type="Pfam" id="PF00023">
    <property type="entry name" value="Ank"/>
    <property type="match status" value="1"/>
</dbReference>
<evidence type="ECO:0000313" key="5">
    <source>
        <dbReference type="Proteomes" id="UP000038010"/>
    </source>
</evidence>
<dbReference type="InterPro" id="IPR002110">
    <property type="entry name" value="Ankyrin_rpt"/>
</dbReference>
<keyword evidence="5" id="KW-1185">Reference proteome</keyword>
<dbReference type="Pfam" id="PF13637">
    <property type="entry name" value="Ank_4"/>
    <property type="match status" value="1"/>
</dbReference>
<feature type="repeat" description="ANK" evidence="3">
    <location>
        <begin position="176"/>
        <end position="209"/>
    </location>
</feature>
<dbReference type="PANTHER" id="PTHR24198">
    <property type="entry name" value="ANKYRIN REPEAT AND PROTEIN KINASE DOMAIN-CONTAINING PROTEIN"/>
    <property type="match status" value="1"/>
</dbReference>
<organism evidence="4 5">
    <name type="scientific">Cyphellophora attinorum</name>
    <dbReference type="NCBI Taxonomy" id="1664694"/>
    <lineage>
        <taxon>Eukaryota</taxon>
        <taxon>Fungi</taxon>
        <taxon>Dikarya</taxon>
        <taxon>Ascomycota</taxon>
        <taxon>Pezizomycotina</taxon>
        <taxon>Eurotiomycetes</taxon>
        <taxon>Chaetothyriomycetidae</taxon>
        <taxon>Chaetothyriales</taxon>
        <taxon>Cyphellophoraceae</taxon>
        <taxon>Cyphellophora</taxon>
    </lineage>
</organism>
<sequence>MTTITEDKHAIHAAAREGRLAAVESLLSANPKLSSTRDPDDRLAIHWATSHNHPDIVRLLASQKSFDPDAVDASGWTCLMMASSLKDDAGLDLVKFLLGKEADAKLASGTGGTALHFAVSKSNLEVAKTLLAAGASARAKDKRGQLPLHRAAAVGSVTIVKLLLQNRTPVNASDSDGMTALHHAISEGHGDVAGELLKVEGLEVDKRDGEGRTALECAPDAKVREFVVAAGRREGFEFEGVDG</sequence>
<feature type="repeat" description="ANK" evidence="3">
    <location>
        <begin position="143"/>
        <end position="175"/>
    </location>
</feature>
<comment type="caution">
    <text evidence="4">The sequence shown here is derived from an EMBL/GenBank/DDBJ whole genome shotgun (WGS) entry which is preliminary data.</text>
</comment>
<dbReference type="PROSITE" id="PS50088">
    <property type="entry name" value="ANK_REPEAT"/>
    <property type="match status" value="3"/>
</dbReference>
<feature type="repeat" description="ANK" evidence="3">
    <location>
        <begin position="110"/>
        <end position="142"/>
    </location>
</feature>
<dbReference type="STRING" id="1664694.A0A0N1HNG0"/>
<dbReference type="Proteomes" id="UP000038010">
    <property type="component" value="Unassembled WGS sequence"/>
</dbReference>
<dbReference type="SUPFAM" id="SSF48403">
    <property type="entry name" value="Ankyrin repeat"/>
    <property type="match status" value="1"/>
</dbReference>
<accession>A0A0N1HNG0</accession>
<keyword evidence="1" id="KW-0677">Repeat</keyword>
<dbReference type="EMBL" id="LFJN01000016">
    <property type="protein sequence ID" value="KPI39043.1"/>
    <property type="molecule type" value="Genomic_DNA"/>
</dbReference>
<dbReference type="GO" id="GO:0000502">
    <property type="term" value="C:proteasome complex"/>
    <property type="evidence" value="ECO:0007669"/>
    <property type="project" value="UniProtKB-KW"/>
</dbReference>
<keyword evidence="4" id="KW-0647">Proteasome</keyword>
<dbReference type="AlphaFoldDB" id="A0A0N1HNG0"/>
<evidence type="ECO:0000256" key="1">
    <source>
        <dbReference type="ARBA" id="ARBA00022737"/>
    </source>
</evidence>
<proteinExistence type="predicted"/>
<dbReference type="Gene3D" id="1.25.40.20">
    <property type="entry name" value="Ankyrin repeat-containing domain"/>
    <property type="match status" value="2"/>
</dbReference>
<dbReference type="InterPro" id="IPR036770">
    <property type="entry name" value="Ankyrin_rpt-contain_sf"/>
</dbReference>
<dbReference type="GeneID" id="28736628"/>